<sequence>MWYLDKDVEENIIKNMEELGYPPDAVEYAGISNAGKHKFYYGTNLLTFSKQGDFIAENNLPVKKNPELRKRKKERKEQRKQIREFFKADYKCAKAHIETLLKEENPLFKRTSFSYHKQNSIEINLFFQSEYSIDKIYQIPVSFLLSNYQQHKEDKFTSYILAHIQKNSSIIEEQYRKAVIKDIPITKVYEDKNCSFIIQPTKKAYIYLKKADAQIPCKVDENECFFTKFIGSGIIRTPHIKLKCCDSIKEEMIQSACRKEVKLSNMQMNAVKNYVKNYEQWADKLLAAFAYPAGCGSYNVAPKCQIKGNDFSTVYVGSGIMIKDGKIHFINEVEKEFSKKRFQRAFFEAKELLKGYQYISGKGVLCGDTRIRRKISEFTINDTIHVPSYKESLVLWRKQLKREVKRINKAMDTMIKEKEKILFEKYNKLLSDFLLQDILKTVFLNNDYVTEKTVCSILRGTQLSNPDVKCTSNAGKYNILTIEEVSAAIKQLLKSELLEKKKIRGCYGSYDIVKLTPDGEKCINIIPFMKKGGSIDAVNKFNRMKKNEIDIKQYFVLLDIIFKNPSFFCVYQYELIPVFANAPKEFFTLIKMRKSIEENRFRLKVYRMIVKK</sequence>
<dbReference type="AlphaFoldDB" id="A0A174FG29"/>
<evidence type="ECO:0000313" key="2">
    <source>
        <dbReference type="Proteomes" id="UP000095679"/>
    </source>
</evidence>
<proteinExistence type="predicted"/>
<reference evidence="1 2" key="1">
    <citation type="submission" date="2015-09" db="EMBL/GenBank/DDBJ databases">
        <authorList>
            <consortium name="Pathogen Informatics"/>
        </authorList>
    </citation>
    <scope>NUCLEOTIDE SEQUENCE [LARGE SCALE GENOMIC DNA]</scope>
    <source>
        <strain evidence="1 2">2789STDY5834835</strain>
    </source>
</reference>
<dbReference type="RefSeq" id="WP_055298911.1">
    <property type="nucleotide sequence ID" value="NZ_BLYK01000070.1"/>
</dbReference>
<organism evidence="1 2">
    <name type="scientific">Anaerobutyricum hallii</name>
    <dbReference type="NCBI Taxonomy" id="39488"/>
    <lineage>
        <taxon>Bacteria</taxon>
        <taxon>Bacillati</taxon>
        <taxon>Bacillota</taxon>
        <taxon>Clostridia</taxon>
        <taxon>Lachnospirales</taxon>
        <taxon>Lachnospiraceae</taxon>
        <taxon>Anaerobutyricum</taxon>
    </lineage>
</organism>
<dbReference type="EMBL" id="CYZL01000015">
    <property type="protein sequence ID" value="CUO47796.1"/>
    <property type="molecule type" value="Genomic_DNA"/>
</dbReference>
<protein>
    <submittedName>
        <fullName evidence="1">Uncharacterized protein</fullName>
    </submittedName>
</protein>
<evidence type="ECO:0000313" key="1">
    <source>
        <dbReference type="EMBL" id="CUO47796.1"/>
    </source>
</evidence>
<dbReference type="Proteomes" id="UP000095679">
    <property type="component" value="Unassembled WGS sequence"/>
</dbReference>
<gene>
    <name evidence="1" type="ORF">ERS852450_01871</name>
</gene>
<name>A0A174FG29_9FIRM</name>
<accession>A0A174FG29</accession>